<dbReference type="PROSITE" id="PS00086">
    <property type="entry name" value="CYTOCHROME_P450"/>
    <property type="match status" value="1"/>
</dbReference>
<comment type="pathway">
    <text evidence="3">Secondary metabolite biosynthesis.</text>
</comment>
<evidence type="ECO:0000256" key="15">
    <source>
        <dbReference type="SAM" id="SignalP"/>
    </source>
</evidence>
<feature type="binding site" description="axial binding residue" evidence="13">
    <location>
        <position position="437"/>
    </location>
    <ligand>
        <name>heme</name>
        <dbReference type="ChEBI" id="CHEBI:30413"/>
    </ligand>
    <ligandPart>
        <name>Fe</name>
        <dbReference type="ChEBI" id="CHEBI:18248"/>
    </ligandPart>
</feature>
<evidence type="ECO:0000256" key="12">
    <source>
        <dbReference type="ARBA" id="ARBA00023136"/>
    </source>
</evidence>
<keyword evidence="9 14" id="KW-0560">Oxidoreductase</keyword>
<dbReference type="InterPro" id="IPR050364">
    <property type="entry name" value="Cytochrome_P450_fung"/>
</dbReference>
<feature type="signal peptide" evidence="15">
    <location>
        <begin position="1"/>
        <end position="20"/>
    </location>
</feature>
<proteinExistence type="inferred from homology"/>
<dbReference type="Proteomes" id="UP000714275">
    <property type="component" value="Unassembled WGS sequence"/>
</dbReference>
<dbReference type="InterPro" id="IPR017972">
    <property type="entry name" value="Cyt_P450_CS"/>
</dbReference>
<evidence type="ECO:0000313" key="16">
    <source>
        <dbReference type="EMBL" id="KAG1782228.1"/>
    </source>
</evidence>
<dbReference type="PANTHER" id="PTHR46300">
    <property type="entry name" value="P450, PUTATIVE (EUROFUNG)-RELATED-RELATED"/>
    <property type="match status" value="1"/>
</dbReference>
<reference evidence="16" key="1">
    <citation type="journal article" date="2020" name="New Phytol.">
        <title>Comparative genomics reveals dynamic genome evolution in host specialist ectomycorrhizal fungi.</title>
        <authorList>
            <person name="Lofgren L.A."/>
            <person name="Nguyen N.H."/>
            <person name="Vilgalys R."/>
            <person name="Ruytinx J."/>
            <person name="Liao H.L."/>
            <person name="Branco S."/>
            <person name="Kuo A."/>
            <person name="LaButti K."/>
            <person name="Lipzen A."/>
            <person name="Andreopoulos W."/>
            <person name="Pangilinan J."/>
            <person name="Riley R."/>
            <person name="Hundley H."/>
            <person name="Na H."/>
            <person name="Barry K."/>
            <person name="Grigoriev I.V."/>
            <person name="Stajich J.E."/>
            <person name="Kennedy P.G."/>
        </authorList>
    </citation>
    <scope>NUCLEOTIDE SEQUENCE</scope>
    <source>
        <strain evidence="16">DOB743</strain>
    </source>
</reference>
<comment type="caution">
    <text evidence="16">The sequence shown here is derived from an EMBL/GenBank/DDBJ whole genome shotgun (WGS) entry which is preliminary data.</text>
</comment>
<gene>
    <name evidence="16" type="ORF">EV702DRAFT_1041920</name>
</gene>
<evidence type="ECO:0000256" key="8">
    <source>
        <dbReference type="ARBA" id="ARBA00022989"/>
    </source>
</evidence>
<organism evidence="16 17">
    <name type="scientific">Suillus placidus</name>
    <dbReference type="NCBI Taxonomy" id="48579"/>
    <lineage>
        <taxon>Eukaryota</taxon>
        <taxon>Fungi</taxon>
        <taxon>Dikarya</taxon>
        <taxon>Basidiomycota</taxon>
        <taxon>Agaricomycotina</taxon>
        <taxon>Agaricomycetes</taxon>
        <taxon>Agaricomycetidae</taxon>
        <taxon>Boletales</taxon>
        <taxon>Suillineae</taxon>
        <taxon>Suillaceae</taxon>
        <taxon>Suillus</taxon>
    </lineage>
</organism>
<keyword evidence="6" id="KW-0812">Transmembrane</keyword>
<keyword evidence="5 13" id="KW-0349">Heme</keyword>
<evidence type="ECO:0000313" key="17">
    <source>
        <dbReference type="Proteomes" id="UP000714275"/>
    </source>
</evidence>
<accession>A0A9P7A4D8</accession>
<evidence type="ECO:0000256" key="10">
    <source>
        <dbReference type="ARBA" id="ARBA00023004"/>
    </source>
</evidence>
<dbReference type="Pfam" id="PF00067">
    <property type="entry name" value="p450"/>
    <property type="match status" value="1"/>
</dbReference>
<sequence>MWHFAYHPSLLLFSSTLVLCWVWRSGSRTRGSPPGPPTVPVIGNLHIFPKRHLQIKFSEWGSSSKQYGDIFSLKIFDQTVIVLNSPYSVREVIDKRSLSCSNRPKSIISDMIIPRGMNLGSGRFANETWKSLRKTTAQLLSPENFNKFIGCQHSEAIQLALDLAHDPEAWYFHIHRFTTSFATTIVYGRRSPRVNSPDVAEFLHVHPQFLCALDIGTFPPVDIFPVLRFVPERWAPWKRAVKDIRMLHNAFYGRLLRAVEDRLKQGKGNGAFMEEIITDAVNLGLNDREVLMNLGAVVIQGSDTTSAALQNIMLCLATNPDCQTKLQEELDQVVGGERVPNADDLQHLPYLKAFIEECNRFRPVGPLGLPHEMSDDEVVDGLLFEKDGMFHDERYFDQPEKFDPDRFLRNKFGVKEGVQDDPGRRSNLLFGGGRRVCPGITFARSSMEICTAITAWAFQILPAMNTTTGELILPNLDDYTHGITATPKPCKLRIIPRSPQYIDIIQRSFSEATANFVPYEAELDQEGINSKCQI</sequence>
<dbReference type="CDD" id="cd11065">
    <property type="entry name" value="CYP64-like"/>
    <property type="match status" value="1"/>
</dbReference>
<protein>
    <submittedName>
        <fullName evidence="16">Cytochrome P450</fullName>
    </submittedName>
</protein>
<evidence type="ECO:0000256" key="2">
    <source>
        <dbReference type="ARBA" id="ARBA00004167"/>
    </source>
</evidence>
<dbReference type="PRINTS" id="PR00385">
    <property type="entry name" value="P450"/>
</dbReference>
<evidence type="ECO:0000256" key="4">
    <source>
        <dbReference type="ARBA" id="ARBA00010617"/>
    </source>
</evidence>
<keyword evidence="15" id="KW-0732">Signal</keyword>
<keyword evidence="10 13" id="KW-0408">Iron</keyword>
<evidence type="ECO:0000256" key="3">
    <source>
        <dbReference type="ARBA" id="ARBA00005179"/>
    </source>
</evidence>
<evidence type="ECO:0000256" key="1">
    <source>
        <dbReference type="ARBA" id="ARBA00001971"/>
    </source>
</evidence>
<evidence type="ECO:0000256" key="7">
    <source>
        <dbReference type="ARBA" id="ARBA00022723"/>
    </source>
</evidence>
<keyword evidence="7 13" id="KW-0479">Metal-binding</keyword>
<evidence type="ECO:0000256" key="9">
    <source>
        <dbReference type="ARBA" id="ARBA00023002"/>
    </source>
</evidence>
<name>A0A9P7A4D8_9AGAM</name>
<keyword evidence="11 14" id="KW-0503">Monooxygenase</keyword>
<evidence type="ECO:0000256" key="5">
    <source>
        <dbReference type="ARBA" id="ARBA00022617"/>
    </source>
</evidence>
<dbReference type="PRINTS" id="PR00463">
    <property type="entry name" value="EP450I"/>
</dbReference>
<dbReference type="AlphaFoldDB" id="A0A9P7A4D8"/>
<comment type="subcellular location">
    <subcellularLocation>
        <location evidence="2">Membrane</location>
        <topology evidence="2">Single-pass membrane protein</topology>
    </subcellularLocation>
</comment>
<dbReference type="GO" id="GO:0020037">
    <property type="term" value="F:heme binding"/>
    <property type="evidence" value="ECO:0007669"/>
    <property type="project" value="InterPro"/>
</dbReference>
<dbReference type="EMBL" id="JABBWD010000004">
    <property type="protein sequence ID" value="KAG1782228.1"/>
    <property type="molecule type" value="Genomic_DNA"/>
</dbReference>
<dbReference type="GO" id="GO:0016705">
    <property type="term" value="F:oxidoreductase activity, acting on paired donors, with incorporation or reduction of molecular oxygen"/>
    <property type="evidence" value="ECO:0007669"/>
    <property type="project" value="InterPro"/>
</dbReference>
<dbReference type="Gene3D" id="1.10.630.10">
    <property type="entry name" value="Cytochrome P450"/>
    <property type="match status" value="1"/>
</dbReference>
<keyword evidence="17" id="KW-1185">Reference proteome</keyword>
<dbReference type="GO" id="GO:0016020">
    <property type="term" value="C:membrane"/>
    <property type="evidence" value="ECO:0007669"/>
    <property type="project" value="UniProtKB-SubCell"/>
</dbReference>
<evidence type="ECO:0000256" key="14">
    <source>
        <dbReference type="RuleBase" id="RU000461"/>
    </source>
</evidence>
<dbReference type="GO" id="GO:0005506">
    <property type="term" value="F:iron ion binding"/>
    <property type="evidence" value="ECO:0007669"/>
    <property type="project" value="InterPro"/>
</dbReference>
<feature type="chain" id="PRO_5040233290" evidence="15">
    <location>
        <begin position="21"/>
        <end position="534"/>
    </location>
</feature>
<dbReference type="OrthoDB" id="2789670at2759"/>
<dbReference type="InterPro" id="IPR002401">
    <property type="entry name" value="Cyt_P450_E_grp-I"/>
</dbReference>
<evidence type="ECO:0000256" key="6">
    <source>
        <dbReference type="ARBA" id="ARBA00022692"/>
    </source>
</evidence>
<evidence type="ECO:0000256" key="13">
    <source>
        <dbReference type="PIRSR" id="PIRSR602401-1"/>
    </source>
</evidence>
<keyword evidence="8" id="KW-1133">Transmembrane helix</keyword>
<dbReference type="InterPro" id="IPR001128">
    <property type="entry name" value="Cyt_P450"/>
</dbReference>
<dbReference type="InterPro" id="IPR036396">
    <property type="entry name" value="Cyt_P450_sf"/>
</dbReference>
<dbReference type="GO" id="GO:0004497">
    <property type="term" value="F:monooxygenase activity"/>
    <property type="evidence" value="ECO:0007669"/>
    <property type="project" value="UniProtKB-KW"/>
</dbReference>
<keyword evidence="12" id="KW-0472">Membrane</keyword>
<evidence type="ECO:0000256" key="11">
    <source>
        <dbReference type="ARBA" id="ARBA00023033"/>
    </source>
</evidence>
<dbReference type="PANTHER" id="PTHR46300:SF2">
    <property type="entry name" value="CYTOCHROME P450 MONOOXYGENASE ALNH-RELATED"/>
    <property type="match status" value="1"/>
</dbReference>
<comment type="cofactor">
    <cofactor evidence="1 13">
        <name>heme</name>
        <dbReference type="ChEBI" id="CHEBI:30413"/>
    </cofactor>
</comment>
<comment type="similarity">
    <text evidence="4 14">Belongs to the cytochrome P450 family.</text>
</comment>
<dbReference type="SUPFAM" id="SSF48264">
    <property type="entry name" value="Cytochrome P450"/>
    <property type="match status" value="1"/>
</dbReference>